<keyword evidence="2" id="KW-1185">Reference proteome</keyword>
<sequence>MQQYLQADYSFSLKNIPQKYICRELYVDILYMSEYIYWQVKRELQFFQMNLVIRQAKKEPGANSPK</sequence>
<gene>
    <name evidence="1" type="ORF">ETSY1_46205</name>
</gene>
<evidence type="ECO:0000313" key="2">
    <source>
        <dbReference type="Proteomes" id="UP000019141"/>
    </source>
</evidence>
<name>W4M0U8_ENTF1</name>
<dbReference type="HOGENOM" id="CLU_2823040_0_0_7"/>
<dbReference type="EMBL" id="AZHW01000006">
    <property type="protein sequence ID" value="ETX03768.1"/>
    <property type="molecule type" value="Genomic_DNA"/>
</dbReference>
<protein>
    <submittedName>
        <fullName evidence="1">Uncharacterized protein</fullName>
    </submittedName>
</protein>
<evidence type="ECO:0000313" key="1">
    <source>
        <dbReference type="EMBL" id="ETX03768.1"/>
    </source>
</evidence>
<dbReference type="Proteomes" id="UP000019141">
    <property type="component" value="Unassembled WGS sequence"/>
</dbReference>
<proteinExistence type="predicted"/>
<organism evidence="1 2">
    <name type="scientific">Entotheonella factor</name>
    <dbReference type="NCBI Taxonomy" id="1429438"/>
    <lineage>
        <taxon>Bacteria</taxon>
        <taxon>Pseudomonadati</taxon>
        <taxon>Nitrospinota/Tectimicrobiota group</taxon>
        <taxon>Candidatus Tectimicrobiota</taxon>
        <taxon>Candidatus Entotheonellia</taxon>
        <taxon>Candidatus Entotheonellales</taxon>
        <taxon>Candidatus Entotheonellaceae</taxon>
        <taxon>Candidatus Entotheonella</taxon>
    </lineage>
</organism>
<geneLocation type="plasmid" evidence="1">
    <name>pTSY</name>
</geneLocation>
<keyword evidence="1" id="KW-0614">Plasmid</keyword>
<accession>W4M0U8</accession>
<reference evidence="1 2" key="1">
    <citation type="journal article" date="2014" name="Nature">
        <title>An environmental bacterial taxon with a large and distinct metabolic repertoire.</title>
        <authorList>
            <person name="Wilson M.C."/>
            <person name="Mori T."/>
            <person name="Ruckert C."/>
            <person name="Uria A.R."/>
            <person name="Helf M.J."/>
            <person name="Takada K."/>
            <person name="Gernert C."/>
            <person name="Steffens U.A."/>
            <person name="Heycke N."/>
            <person name="Schmitt S."/>
            <person name="Rinke C."/>
            <person name="Helfrich E.J."/>
            <person name="Brachmann A.O."/>
            <person name="Gurgui C."/>
            <person name="Wakimoto T."/>
            <person name="Kracht M."/>
            <person name="Crusemann M."/>
            <person name="Hentschel U."/>
            <person name="Abe I."/>
            <person name="Matsunaga S."/>
            <person name="Kalinowski J."/>
            <person name="Takeyama H."/>
            <person name="Piel J."/>
        </authorList>
    </citation>
    <scope>NUCLEOTIDE SEQUENCE [LARGE SCALE GENOMIC DNA]</scope>
    <source>
        <strain evidence="2">TSY1</strain>
        <plasmid evidence="1">pTSY</plasmid>
    </source>
</reference>
<dbReference type="AlphaFoldDB" id="W4M0U8"/>
<comment type="caution">
    <text evidence="1">The sequence shown here is derived from an EMBL/GenBank/DDBJ whole genome shotgun (WGS) entry which is preliminary data.</text>
</comment>